<reference evidence="3 4" key="1">
    <citation type="submission" date="2018-06" db="EMBL/GenBank/DDBJ databases">
        <authorList>
            <consortium name="Pathogen Informatics"/>
            <person name="Doyle S."/>
        </authorList>
    </citation>
    <scope>NUCLEOTIDE SEQUENCE [LARGE SCALE GENOMIC DNA]</scope>
    <source>
        <strain evidence="3 4">NCTC7915</strain>
    </source>
</reference>
<dbReference type="RefSeq" id="WP_147279273.1">
    <property type="nucleotide sequence ID" value="NZ_UFYA01000001.1"/>
</dbReference>
<evidence type="ECO:0000256" key="1">
    <source>
        <dbReference type="SAM" id="MobiDB-lite"/>
    </source>
</evidence>
<evidence type="ECO:0000256" key="2">
    <source>
        <dbReference type="SAM" id="Phobius"/>
    </source>
</evidence>
<dbReference type="Gene3D" id="1.20.120.20">
    <property type="entry name" value="Apolipoprotein"/>
    <property type="match status" value="1"/>
</dbReference>
<evidence type="ECO:0000313" key="4">
    <source>
        <dbReference type="Proteomes" id="UP000254118"/>
    </source>
</evidence>
<sequence length="224" mass="23415">MAKKKKTYKIPSLKVTVPTLAGLWEAAEPKLSDAADTARETATSVAQRAEESFEKARVAARDTADSVASQAEGRAGDLRSKWSEIVTQLEEASDVDPQVWRERAVGARAVMRGDAVATPVKKKCAGFGGVLGVVVVLAAAGAAYYVLKQRQAEYEDPWARPLTDPYAAPTSGRASSVSDGAASGPKPGQISTLGEAPTGDGVAPTNPEQVHDASVEAPENPKNS</sequence>
<keyword evidence="2" id="KW-1133">Transmembrane helix</keyword>
<dbReference type="Proteomes" id="UP000254118">
    <property type="component" value="Unassembled WGS sequence"/>
</dbReference>
<keyword evidence="2" id="KW-0472">Membrane</keyword>
<gene>
    <name evidence="3" type="ORF">NCTC7915_02187</name>
</gene>
<organism evidence="3 4">
    <name type="scientific">Dermatophilus congolensis</name>
    <dbReference type="NCBI Taxonomy" id="1863"/>
    <lineage>
        <taxon>Bacteria</taxon>
        <taxon>Bacillati</taxon>
        <taxon>Actinomycetota</taxon>
        <taxon>Actinomycetes</taxon>
        <taxon>Micrococcales</taxon>
        <taxon>Dermatophilaceae</taxon>
        <taxon>Dermatophilus</taxon>
    </lineage>
</organism>
<dbReference type="EMBL" id="UFYA01000001">
    <property type="protein sequence ID" value="STD14908.1"/>
    <property type="molecule type" value="Genomic_DNA"/>
</dbReference>
<protein>
    <submittedName>
        <fullName evidence="3">Uncharacterized protein</fullName>
    </submittedName>
</protein>
<proteinExistence type="predicted"/>
<dbReference type="AlphaFoldDB" id="A0AA46H1D5"/>
<evidence type="ECO:0000313" key="3">
    <source>
        <dbReference type="EMBL" id="STD14908.1"/>
    </source>
</evidence>
<feature type="region of interest" description="Disordered" evidence="1">
    <location>
        <begin position="165"/>
        <end position="224"/>
    </location>
</feature>
<feature type="transmembrane region" description="Helical" evidence="2">
    <location>
        <begin position="127"/>
        <end position="147"/>
    </location>
</feature>
<name>A0AA46H1D5_9MICO</name>
<comment type="caution">
    <text evidence="3">The sequence shown here is derived from an EMBL/GenBank/DDBJ whole genome shotgun (WGS) entry which is preliminary data.</text>
</comment>
<keyword evidence="2" id="KW-0812">Transmembrane</keyword>
<accession>A0AA46H1D5</accession>